<reference evidence="1 2" key="1">
    <citation type="submission" date="2011-07" db="EMBL/GenBank/DDBJ databases">
        <authorList>
            <person name="Coyne R."/>
            <person name="Brami D."/>
            <person name="Johnson J."/>
            <person name="Hostetler J."/>
            <person name="Hannick L."/>
            <person name="Clark T."/>
            <person name="Cassidy-Hanley D."/>
            <person name="Inman J."/>
        </authorList>
    </citation>
    <scope>NUCLEOTIDE SEQUENCE [LARGE SCALE GENOMIC DNA]</scope>
    <source>
        <strain evidence="1 2">G5</strain>
    </source>
</reference>
<feature type="non-terminal residue" evidence="1">
    <location>
        <position position="134"/>
    </location>
</feature>
<dbReference type="EMBL" id="GL983859">
    <property type="protein sequence ID" value="EGR31466.1"/>
    <property type="molecule type" value="Genomic_DNA"/>
</dbReference>
<gene>
    <name evidence="1" type="ORF">IMG5_109250</name>
</gene>
<dbReference type="Proteomes" id="UP000008983">
    <property type="component" value="Unassembled WGS sequence"/>
</dbReference>
<feature type="non-terminal residue" evidence="1">
    <location>
        <position position="1"/>
    </location>
</feature>
<name>G0QTJ5_ICHMU</name>
<proteinExistence type="predicted"/>
<organism evidence="1 2">
    <name type="scientific">Ichthyophthirius multifiliis</name>
    <name type="common">White spot disease agent</name>
    <name type="synonym">Ich</name>
    <dbReference type="NCBI Taxonomy" id="5932"/>
    <lineage>
        <taxon>Eukaryota</taxon>
        <taxon>Sar</taxon>
        <taxon>Alveolata</taxon>
        <taxon>Ciliophora</taxon>
        <taxon>Intramacronucleata</taxon>
        <taxon>Oligohymenophorea</taxon>
        <taxon>Hymenostomatida</taxon>
        <taxon>Ophryoglenina</taxon>
        <taxon>Ichthyophthirius</taxon>
    </lineage>
</organism>
<dbReference type="AlphaFoldDB" id="G0QTJ5"/>
<accession>G0QTJ5</accession>
<dbReference type="InParanoid" id="G0QTJ5"/>
<sequence>SLYLLQCKKIQTQKNFGKINKIIIQKLEDLKILMFINFNHNKKIIPLQNQDIILNLNKNYIKKISYLHLQDKNLVNIVQIILSKKKVYLLIHILEKLVYHQYIQKNIIMFFFTRINDFLLNQNQFFQKISCSII</sequence>
<evidence type="ECO:0000313" key="1">
    <source>
        <dbReference type="EMBL" id="EGR31466.1"/>
    </source>
</evidence>
<protein>
    <submittedName>
        <fullName evidence="1">Uncharacterized protein</fullName>
    </submittedName>
</protein>
<keyword evidence="2" id="KW-1185">Reference proteome</keyword>
<dbReference type="GeneID" id="14907592"/>
<dbReference type="RefSeq" id="XP_004034952.1">
    <property type="nucleotide sequence ID" value="XM_004034904.1"/>
</dbReference>
<evidence type="ECO:0000313" key="2">
    <source>
        <dbReference type="Proteomes" id="UP000008983"/>
    </source>
</evidence>